<feature type="region of interest" description="Disordered" evidence="1">
    <location>
        <begin position="57"/>
        <end position="82"/>
    </location>
</feature>
<feature type="domain" description="PKD" evidence="2">
    <location>
        <begin position="119"/>
        <end position="180"/>
    </location>
</feature>
<evidence type="ECO:0000256" key="1">
    <source>
        <dbReference type="SAM" id="MobiDB-lite"/>
    </source>
</evidence>
<dbReference type="RefSeq" id="WP_193498917.1">
    <property type="nucleotide sequence ID" value="NZ_CP063169.1"/>
</dbReference>
<sequence>MSNWTSEKAAEHAANEADSSGGVVGIGIIASPDPALFEFDGPDGMCVVTDGVAPVAGLVPCDDRPSDEEPVDEGDGEEADDPEPVIISVSASDFAELPLVPGRVRVQPEGQSWTVVNLDTIAYTAGDPQVLSVQVLGFEVAVRATPVEFSWDFGDGSVPVVTTDPGLPFPDHTVAHAYSAVAEERRVSLTTTWVGEFQVAGQGPWIPIAGTAQTVSVSDPFEVVEVRTRLVPGPQADRN</sequence>
<keyword evidence="4" id="KW-1185">Reference proteome</keyword>
<name>A0A7M1SZ32_9MICO</name>
<evidence type="ECO:0000313" key="3">
    <source>
        <dbReference type="EMBL" id="QOR72277.1"/>
    </source>
</evidence>
<proteinExistence type="predicted"/>
<dbReference type="InterPro" id="IPR000601">
    <property type="entry name" value="PKD_dom"/>
</dbReference>
<accession>A0A7M1SZ32</accession>
<dbReference type="Gene3D" id="2.60.40.10">
    <property type="entry name" value="Immunoglobulins"/>
    <property type="match status" value="1"/>
</dbReference>
<dbReference type="GO" id="GO:0005975">
    <property type="term" value="P:carbohydrate metabolic process"/>
    <property type="evidence" value="ECO:0007669"/>
    <property type="project" value="UniProtKB-ARBA"/>
</dbReference>
<gene>
    <name evidence="3" type="ORF">IM660_08630</name>
</gene>
<protein>
    <recommendedName>
        <fullName evidence="2">PKD domain-containing protein</fullName>
    </recommendedName>
</protein>
<dbReference type="SUPFAM" id="SSF49299">
    <property type="entry name" value="PKD domain"/>
    <property type="match status" value="1"/>
</dbReference>
<dbReference type="InterPro" id="IPR013783">
    <property type="entry name" value="Ig-like_fold"/>
</dbReference>
<organism evidence="3 4">
    <name type="scientific">Ruania alkalisoli</name>
    <dbReference type="NCBI Taxonomy" id="2779775"/>
    <lineage>
        <taxon>Bacteria</taxon>
        <taxon>Bacillati</taxon>
        <taxon>Actinomycetota</taxon>
        <taxon>Actinomycetes</taxon>
        <taxon>Micrococcales</taxon>
        <taxon>Ruaniaceae</taxon>
        <taxon>Ruania</taxon>
    </lineage>
</organism>
<reference evidence="3 4" key="1">
    <citation type="submission" date="2020-10" db="EMBL/GenBank/DDBJ databases">
        <title>Haloactinobacterium sp. RN3S43, a bacterium isolated from saline soil.</title>
        <authorList>
            <person name="Sun J.-Q."/>
        </authorList>
    </citation>
    <scope>NUCLEOTIDE SEQUENCE [LARGE SCALE GENOMIC DNA]</scope>
    <source>
        <strain evidence="3 4">RN3S43</strain>
    </source>
</reference>
<evidence type="ECO:0000313" key="4">
    <source>
        <dbReference type="Proteomes" id="UP000593758"/>
    </source>
</evidence>
<dbReference type="AlphaFoldDB" id="A0A7M1SZ32"/>
<feature type="region of interest" description="Disordered" evidence="1">
    <location>
        <begin position="1"/>
        <end position="23"/>
    </location>
</feature>
<dbReference type="Proteomes" id="UP000593758">
    <property type="component" value="Chromosome"/>
</dbReference>
<evidence type="ECO:0000259" key="2">
    <source>
        <dbReference type="PROSITE" id="PS50093"/>
    </source>
</evidence>
<feature type="compositionally biased region" description="Acidic residues" evidence="1">
    <location>
        <begin position="65"/>
        <end position="82"/>
    </location>
</feature>
<dbReference type="EMBL" id="CP063169">
    <property type="protein sequence ID" value="QOR72277.1"/>
    <property type="molecule type" value="Genomic_DNA"/>
</dbReference>
<dbReference type="PROSITE" id="PS50093">
    <property type="entry name" value="PKD"/>
    <property type="match status" value="1"/>
</dbReference>
<dbReference type="InterPro" id="IPR035986">
    <property type="entry name" value="PKD_dom_sf"/>
</dbReference>
<dbReference type="KEGG" id="halt:IM660_08630"/>